<evidence type="ECO:0000313" key="2">
    <source>
        <dbReference type="EMBL" id="MBB5056421.1"/>
    </source>
</evidence>
<sequence length="131" mass="13763">MEKTGTLKIANHESKVNGTLLARETDDQDEFGAATEFMINNNCDDGDCVTITGNLKGGVFWVDTAKKVDSSLCAGPALARAEFSVAVAKSAGRVPAKKTKAAKSATPKLITVPGKQKKAVKKASNKKGKKP</sequence>
<keyword evidence="3" id="KW-1185">Reference proteome</keyword>
<organism evidence="2 3">
    <name type="scientific">Granulicella aggregans</name>
    <dbReference type="NCBI Taxonomy" id="474949"/>
    <lineage>
        <taxon>Bacteria</taxon>
        <taxon>Pseudomonadati</taxon>
        <taxon>Acidobacteriota</taxon>
        <taxon>Terriglobia</taxon>
        <taxon>Terriglobales</taxon>
        <taxon>Acidobacteriaceae</taxon>
        <taxon>Granulicella</taxon>
    </lineage>
</organism>
<dbReference type="RefSeq" id="WP_184214346.1">
    <property type="nucleotide sequence ID" value="NZ_JACHIP010000002.1"/>
</dbReference>
<gene>
    <name evidence="2" type="ORF">HDF16_001106</name>
</gene>
<reference evidence="2 3" key="1">
    <citation type="submission" date="2020-08" db="EMBL/GenBank/DDBJ databases">
        <title>Genomic Encyclopedia of Type Strains, Phase IV (KMG-V): Genome sequencing to study the core and pangenomes of soil and plant-associated prokaryotes.</title>
        <authorList>
            <person name="Whitman W."/>
        </authorList>
    </citation>
    <scope>NUCLEOTIDE SEQUENCE [LARGE SCALE GENOMIC DNA]</scope>
    <source>
        <strain evidence="2 3">M8UP14</strain>
    </source>
</reference>
<evidence type="ECO:0000313" key="3">
    <source>
        <dbReference type="Proteomes" id="UP000540989"/>
    </source>
</evidence>
<dbReference type="Proteomes" id="UP000540989">
    <property type="component" value="Unassembled WGS sequence"/>
</dbReference>
<feature type="compositionally biased region" description="Basic residues" evidence="1">
    <location>
        <begin position="115"/>
        <end position="131"/>
    </location>
</feature>
<protein>
    <submittedName>
        <fullName evidence="2">Uncharacterized protein</fullName>
    </submittedName>
</protein>
<proteinExistence type="predicted"/>
<evidence type="ECO:0000256" key="1">
    <source>
        <dbReference type="SAM" id="MobiDB-lite"/>
    </source>
</evidence>
<feature type="region of interest" description="Disordered" evidence="1">
    <location>
        <begin position="111"/>
        <end position="131"/>
    </location>
</feature>
<accession>A0A7W7ZAP4</accession>
<dbReference type="AlphaFoldDB" id="A0A7W7ZAP4"/>
<dbReference type="EMBL" id="JACHIP010000002">
    <property type="protein sequence ID" value="MBB5056421.1"/>
    <property type="molecule type" value="Genomic_DNA"/>
</dbReference>
<comment type="caution">
    <text evidence="2">The sequence shown here is derived from an EMBL/GenBank/DDBJ whole genome shotgun (WGS) entry which is preliminary data.</text>
</comment>
<name>A0A7W7ZAP4_9BACT</name>